<protein>
    <submittedName>
        <fullName evidence="8">GTPase-activating protein BEM2</fullName>
    </submittedName>
</protein>
<dbReference type="GO" id="GO:0007264">
    <property type="term" value="P:small GTPase-mediated signal transduction"/>
    <property type="evidence" value="ECO:0007669"/>
    <property type="project" value="InterPro"/>
</dbReference>
<dbReference type="Gene3D" id="1.20.870.10">
    <property type="entry name" value="Son of sevenless (SoS) protein Chain: S domain 1"/>
    <property type="match status" value="1"/>
</dbReference>
<keyword evidence="2" id="KW-0344">Guanine-nucleotide releasing factor</keyword>
<name>A0A8B8UQF6_SACPA</name>
<dbReference type="FunFam" id="1.10.840.10:FF:000023">
    <property type="entry name" value="Rho GTPase-activating protein"/>
    <property type="match status" value="1"/>
</dbReference>
<evidence type="ECO:0000256" key="4">
    <source>
        <dbReference type="SAM" id="MobiDB-lite"/>
    </source>
</evidence>
<dbReference type="GO" id="GO:0005938">
    <property type="term" value="C:cell cortex"/>
    <property type="evidence" value="ECO:0007669"/>
    <property type="project" value="UniProtKB-ARBA"/>
</dbReference>
<reference evidence="8" key="3">
    <citation type="submission" date="2025-07" db="EMBL/GenBank/DDBJ databases">
        <authorList>
            <consortium name="NCBI Genome Project"/>
        </authorList>
    </citation>
    <scope>NUCLEOTIDE SEQUENCE</scope>
    <source>
        <strain evidence="8">CBS432</strain>
    </source>
</reference>
<feature type="compositionally biased region" description="Low complexity" evidence="4">
    <location>
        <begin position="196"/>
        <end position="213"/>
    </location>
</feature>
<dbReference type="VEuPathDB" id="FungiDB:SPAR_E02300"/>
<dbReference type="Pfam" id="PF00620">
    <property type="entry name" value="RhoGAP"/>
    <property type="match status" value="1"/>
</dbReference>
<dbReference type="GO" id="GO:0005933">
    <property type="term" value="C:cellular bud"/>
    <property type="evidence" value="ECO:0007669"/>
    <property type="project" value="UniProtKB-ARBA"/>
</dbReference>
<dbReference type="SMART" id="SM00229">
    <property type="entry name" value="RasGEFN"/>
    <property type="match status" value="1"/>
</dbReference>
<reference evidence="8" key="1">
    <citation type="journal article" date="2017" name="Nat. Genet.">
        <title>Contrasting evolutionary genome dynamics between domesticated and wild yeasts.</title>
        <authorList>
            <person name="Yue J.X."/>
            <person name="Li J."/>
            <person name="Aigrain L."/>
            <person name="Hallin J."/>
            <person name="Persson K."/>
            <person name="Oliver K."/>
            <person name="Bergstrom A."/>
            <person name="Coupland P."/>
            <person name="Warringer J."/>
            <person name="Lagomarsino M.C."/>
            <person name="Fischer G."/>
            <person name="Durbin R."/>
            <person name="Liti G."/>
        </authorList>
    </citation>
    <scope>NUCLEOTIDE SEQUENCE</scope>
    <source>
        <strain evidence="8">CBS432</strain>
    </source>
</reference>
<evidence type="ECO:0000256" key="2">
    <source>
        <dbReference type="PROSITE-ProRule" id="PRU00168"/>
    </source>
</evidence>
<evidence type="ECO:0000259" key="6">
    <source>
        <dbReference type="PROSITE" id="PS50009"/>
    </source>
</evidence>
<dbReference type="InterPro" id="IPR050729">
    <property type="entry name" value="Rho-GAP"/>
</dbReference>
<feature type="region of interest" description="Disordered" evidence="4">
    <location>
        <begin position="1"/>
        <end position="218"/>
    </location>
</feature>
<feature type="region of interest" description="Disordered" evidence="4">
    <location>
        <begin position="360"/>
        <end position="391"/>
    </location>
</feature>
<feature type="compositionally biased region" description="Low complexity" evidence="4">
    <location>
        <begin position="1819"/>
        <end position="1835"/>
    </location>
</feature>
<dbReference type="CDD" id="cd06224">
    <property type="entry name" value="REM"/>
    <property type="match status" value="1"/>
</dbReference>
<evidence type="ECO:0000313" key="8">
    <source>
        <dbReference type="RefSeq" id="XP_033765973.1"/>
    </source>
</evidence>
<dbReference type="PROSITE" id="PS50003">
    <property type="entry name" value="PH_DOMAIN"/>
    <property type="match status" value="1"/>
</dbReference>
<feature type="compositionally biased region" description="Low complexity" evidence="4">
    <location>
        <begin position="12"/>
        <end position="45"/>
    </location>
</feature>
<dbReference type="SUPFAM" id="SSF48350">
    <property type="entry name" value="GTPase activation domain, GAP"/>
    <property type="match status" value="1"/>
</dbReference>
<gene>
    <name evidence="8" type="primary">BEM2</name>
    <name evidence="8" type="ORF">SPAR_E02300</name>
</gene>
<feature type="coiled-coil region" evidence="3">
    <location>
        <begin position="1731"/>
        <end position="1758"/>
    </location>
</feature>
<feature type="compositionally biased region" description="Polar residues" evidence="4">
    <location>
        <begin position="185"/>
        <end position="195"/>
    </location>
</feature>
<dbReference type="Gene3D" id="1.10.555.10">
    <property type="entry name" value="Rho GTPase activation protein"/>
    <property type="match status" value="1"/>
</dbReference>
<dbReference type="InterPro" id="IPR011993">
    <property type="entry name" value="PH-like_dom_sf"/>
</dbReference>
<feature type="compositionally biased region" description="Polar residues" evidence="4">
    <location>
        <begin position="90"/>
        <end position="118"/>
    </location>
</feature>
<accession>A0A8B8UQF6</accession>
<evidence type="ECO:0000256" key="3">
    <source>
        <dbReference type="SAM" id="Coils"/>
    </source>
</evidence>
<feature type="domain" description="Rho-GAP" evidence="7">
    <location>
        <begin position="1974"/>
        <end position="2172"/>
    </location>
</feature>
<dbReference type="PANTHER" id="PTHR23176">
    <property type="entry name" value="RHO/RAC/CDC GTPASE-ACTIVATING PROTEIN"/>
    <property type="match status" value="1"/>
</dbReference>
<dbReference type="GeneID" id="54630215"/>
<keyword evidence="3" id="KW-0175">Coiled coil</keyword>
<dbReference type="PANTHER" id="PTHR23176:SF96">
    <property type="entry name" value="GTPASE-ACTIVATING PROTEIN BEM2_IPL2"/>
    <property type="match status" value="1"/>
</dbReference>
<dbReference type="SUPFAM" id="SSF48366">
    <property type="entry name" value="Ras GEF"/>
    <property type="match status" value="2"/>
</dbReference>
<dbReference type="GO" id="GO:0007010">
    <property type="term" value="P:cytoskeleton organization"/>
    <property type="evidence" value="ECO:0007669"/>
    <property type="project" value="UniProtKB-ARBA"/>
</dbReference>
<evidence type="ECO:0000256" key="1">
    <source>
        <dbReference type="ARBA" id="ARBA00022468"/>
    </source>
</evidence>
<dbReference type="KEGG" id="spao:SPAR_E02300"/>
<dbReference type="SMART" id="SM00324">
    <property type="entry name" value="RhoGAP"/>
    <property type="match status" value="1"/>
</dbReference>
<keyword evidence="1" id="KW-0343">GTPase activation</keyword>
<evidence type="ECO:0000259" key="5">
    <source>
        <dbReference type="PROSITE" id="PS50003"/>
    </source>
</evidence>
<feature type="compositionally biased region" description="Polar residues" evidence="4">
    <location>
        <begin position="942"/>
        <end position="962"/>
    </location>
</feature>
<feature type="compositionally biased region" description="Polar residues" evidence="4">
    <location>
        <begin position="134"/>
        <end position="145"/>
    </location>
</feature>
<feature type="compositionally biased region" description="Polar residues" evidence="4">
    <location>
        <begin position="1788"/>
        <end position="1806"/>
    </location>
</feature>
<dbReference type="RefSeq" id="XP_033765973.1">
    <property type="nucleotide sequence ID" value="XM_033910082.1"/>
</dbReference>
<feature type="region of interest" description="Disordered" evidence="4">
    <location>
        <begin position="253"/>
        <end position="305"/>
    </location>
</feature>
<sequence>MKGLLWSKNRKSSTTSTSSSSTSTSQKTTTASTASSSSPSSSSQTIRNSTNAVPPYMHSHHHHGQGHSHHRGEDSNRDKRKSSVFAPSKQYASTSSSQVNLGMYHSDTNTRSSRSIASTLKDDSPSVCSEDDISNSSSQKSNAQDETPMAYKKSAHSKDSLLPSRSSSLSPPQSRCSTGTALEKSLNTPGISNKGNNNSNNNNSNNNNSNNSNETEPKQRNVIHLNSENYDTTVFKTGWVNKSHGQTVATNYNSSMTASSSSSSSSSQNLRNDAYSRNRESRFYGSDGSSLKNDDSNTSTAINSGNDVASARSSMALDPQMLVPDYRLYRAQLKGCVLNLYKSGLNSNIKFFDPTLPASNSNIANENHQQKKQQANSQAQAEAQHQKQPFDQMGEPITLELKYLSEIYPHPDLRLDNDGKILSGTIESLCHAVLFYPGTKHSDVSNEKSLSKAHRTVINLLLMFPLLDHFIKFLKIFNQFGLSFTKNKSRLTSNSTQFYNITPAVDDSMTQRLALTAKTILDVFPGFLLDEPMLKTIISLLDTISLHNDEISNNLKIQIANKHNELMKLTAFSRSLPMATSSTHELEIILDPSHFLSLDVRTLADEVHHINLKFDKVWAPKFDYSLLYDSKFINRRIVSLNPLVFNNDQNVHFLGRLLVSHLFPTNPAFSKKVTPKVRAELLDKWVQIGCRFEHLGDMVSWLAVATIICSIPVLRSSSWKYVPDQSLKTIFKDWVPTIIQLERRQRTSKSTSSVFILAPPNLDDDFTRSNVISYFGDLLIHADDLPSDTKFKYLEKKINRTKNAFHKWQQRLQAIDSMRNKTSSTENVRGNDSPTSVVYQLWKFHLSQPPLNIEGIMKLSVQHEPPVIDQKAYSTIGSQRSALVTGSYLPILFNELFPNYSLFPKNTLVGAASDAKLPPPRSSARLSKSLSISEPISIASNSQMTGSFTNDGAPSSNDNNKVTGVGKIDGPVIKEMSSKQSNKQRLLKSVRDVFNIDMDVFHISDELIFKSVYDNDGKSRPASMVIETPKRFSQHSSMLINNSATPNQKVRDSMDTTGRLSKTLENMDFFNNIGQVSDSLKESIIHVVLKSSSLEKIFDLLVLTTNIFSKLVDTKDLENYYYHQRQRSHSSRGLCDDNIGLLDYAFVKLTMDNDIFTETFFNTYKSFTTTTAVLENMAKRYVGAKSCSVSISKILDRNDDSKMKINEDTNLVSSSLYDQNFPLWDMKVTDDENINLIYMAKIQIGAAEAILHLVKNHYSDFTDDLSSNSTLLDIIKIMEQEVSTEWPTRIANSKLQKGPSENFVIETENLLTTLTDLFHGIKSAYQKQLYRPIGVNRTQRRITDSLNSFNTFSFTDLNSIIDDSSFNDDMIRSFQKLRSTNYEDILGWIYQLDNFISKKFNLVPKKDWIVLFQELELLSKESLVSFFNYPLHFKSSKLINPGYLQLHEFEISNLFTWISTLILKDNSGKDSLFFERLPQSIKLLVKLHMSLTTFFLMEISNVNKNSSERLITCKVILQILNYIRWKNGSLDLFDSEEDESPHAICPHIPAFIETAIAHAIISPESRNYELSWIKASEKLSDTTKGTQILRSISNVLEKIDDVHIKRFIEIDDVFSKNCKNLCPCPGWFISRLLEISQFVPNMSITNSKLINFDKRRFVNNIISNVLDLIPNERELPLDLELSDENSSKRTTFGRILFNNFEDLNKVYRKKTKKVSESEAVSERFQEQGIFNEILVNEIEKIKREARKLEVLLDQEKILKNSAALHQAVPKKNRKSVIIPGNHGDNDHNYSINKNTAQTSSLVSVMENSNSARNRRDSRASFSTSRSSVVSNSSHNGVSKKIGGFFRRPFSIGGFNTSSSNYSLNSILAQEVSSNKSILPTILPEVDSMQLHDLKPSYSLKTFEIKSIMEIINHRNIPAYYYAFKIVMQNGHEYLIQTASSNDLSEWIKMIKASKRFSFHSKKYKGKTHNKIFGVPLEDVCERENTLIPTIVVKLLEEVELRGLDEVGLYRIPGSIGSINALKNAFDEEGATDNSFTLEDDRWFEVNAIAGCFKMYLRELPDSLFSHAMVNDFTDLAIKYKAHAMVNEEYKRMMNELLQKLPTCYYQTLKRIVFHLNKVHQHVVNNKMDASNLAIVFSMSFINQEDLANSMGSRLGAVQTILQDFIKNPNDYFKQ</sequence>
<dbReference type="InterPro" id="IPR023578">
    <property type="entry name" value="Ras_GEF_dom_sf"/>
</dbReference>
<dbReference type="FunFam" id="1.20.870.10:FF:000022">
    <property type="entry name" value="Rho GTPase-activating protein"/>
    <property type="match status" value="1"/>
</dbReference>
<dbReference type="Gene3D" id="2.30.29.30">
    <property type="entry name" value="Pleckstrin-homology domain (PH domain)/Phosphotyrosine-binding domain (PTB)"/>
    <property type="match status" value="1"/>
</dbReference>
<feature type="domain" description="Ras-GEF" evidence="6">
    <location>
        <begin position="599"/>
        <end position="866"/>
    </location>
</feature>
<dbReference type="GO" id="GO:0005096">
    <property type="term" value="F:GTPase activator activity"/>
    <property type="evidence" value="ECO:0007669"/>
    <property type="project" value="UniProtKB-KW"/>
</dbReference>
<feature type="region of interest" description="Disordered" evidence="4">
    <location>
        <begin position="942"/>
        <end position="964"/>
    </location>
</feature>
<dbReference type="CDD" id="cd00159">
    <property type="entry name" value="RhoGAP"/>
    <property type="match status" value="1"/>
</dbReference>
<evidence type="ECO:0000259" key="7">
    <source>
        <dbReference type="PROSITE" id="PS50238"/>
    </source>
</evidence>
<dbReference type="Pfam" id="PF00618">
    <property type="entry name" value="RasGEF_N"/>
    <property type="match status" value="1"/>
</dbReference>
<feature type="compositionally biased region" description="Low complexity" evidence="4">
    <location>
        <begin position="254"/>
        <end position="267"/>
    </location>
</feature>
<dbReference type="InterPro" id="IPR008936">
    <property type="entry name" value="Rho_GTPase_activation_prot"/>
</dbReference>
<dbReference type="PROSITE" id="PS50238">
    <property type="entry name" value="RHOGAP"/>
    <property type="match status" value="1"/>
</dbReference>
<dbReference type="InterPro" id="IPR001895">
    <property type="entry name" value="RASGEF_cat_dom"/>
</dbReference>
<reference evidence="8" key="2">
    <citation type="submission" date="2020-01" db="EMBL/GenBank/DDBJ databases">
        <title>Population-level Yeast Reference Genomes.</title>
        <authorList>
            <person name="Yue J.-X."/>
        </authorList>
    </citation>
    <scope>NUCLEOTIDE SEQUENCE</scope>
    <source>
        <strain evidence="8">CBS432</strain>
    </source>
</reference>
<dbReference type="InterPro" id="IPR000198">
    <property type="entry name" value="RhoGAP_dom"/>
</dbReference>
<dbReference type="SUPFAM" id="SSF50729">
    <property type="entry name" value="PH domain-like"/>
    <property type="match status" value="1"/>
</dbReference>
<feature type="compositionally biased region" description="Basic residues" evidence="4">
    <location>
        <begin position="58"/>
        <end position="70"/>
    </location>
</feature>
<dbReference type="InterPro" id="IPR036964">
    <property type="entry name" value="RASGEF_cat_dom_sf"/>
</dbReference>
<reference evidence="8" key="4">
    <citation type="submission" date="2025-08" db="UniProtKB">
        <authorList>
            <consortium name="RefSeq"/>
        </authorList>
    </citation>
    <scope>IDENTIFICATION</scope>
    <source>
        <strain evidence="8">CBS432</strain>
    </source>
</reference>
<feature type="domain" description="PH" evidence="5">
    <location>
        <begin position="1921"/>
        <end position="1955"/>
    </location>
</feature>
<proteinExistence type="predicted"/>
<dbReference type="SMART" id="SM00147">
    <property type="entry name" value="RasGEF"/>
    <property type="match status" value="1"/>
</dbReference>
<dbReference type="Gene3D" id="1.10.840.10">
    <property type="entry name" value="Ras guanine-nucleotide exchange factors catalytic domain"/>
    <property type="match status" value="1"/>
</dbReference>
<dbReference type="InterPro" id="IPR000651">
    <property type="entry name" value="Ras-like_Gua-exchang_fac_N"/>
</dbReference>
<feature type="compositionally biased region" description="Low complexity" evidence="4">
    <location>
        <begin position="160"/>
        <end position="177"/>
    </location>
</feature>
<organism evidence="8">
    <name type="scientific">Saccharomyces paradoxus</name>
    <name type="common">Yeast</name>
    <name type="synonym">Saccharomyces douglasii</name>
    <dbReference type="NCBI Taxonomy" id="27291"/>
    <lineage>
        <taxon>Eukaryota</taxon>
        <taxon>Fungi</taxon>
        <taxon>Dikarya</taxon>
        <taxon>Ascomycota</taxon>
        <taxon>Saccharomycotina</taxon>
        <taxon>Saccharomycetes</taxon>
        <taxon>Saccharomycetales</taxon>
        <taxon>Saccharomycetaceae</taxon>
        <taxon>Saccharomyces</taxon>
    </lineage>
</organism>
<feature type="compositionally biased region" description="Polar residues" evidence="4">
    <location>
        <begin position="287"/>
        <end position="305"/>
    </location>
</feature>
<feature type="region of interest" description="Disordered" evidence="4">
    <location>
        <begin position="1770"/>
        <end position="1835"/>
    </location>
</feature>
<dbReference type="OrthoDB" id="79452at2759"/>
<feature type="compositionally biased region" description="Low complexity" evidence="4">
    <location>
        <begin position="372"/>
        <end position="383"/>
    </location>
</feature>
<dbReference type="InterPro" id="IPR001849">
    <property type="entry name" value="PH_domain"/>
</dbReference>
<dbReference type="FunFam" id="1.10.555.10:FF:000075">
    <property type="entry name" value="Rho GTPase-activating protein"/>
    <property type="match status" value="1"/>
</dbReference>
<dbReference type="Pfam" id="PF00617">
    <property type="entry name" value="RasGEF"/>
    <property type="match status" value="1"/>
</dbReference>
<dbReference type="PROSITE" id="PS50009">
    <property type="entry name" value="RASGEF_CAT"/>
    <property type="match status" value="1"/>
</dbReference>
<dbReference type="GO" id="GO:0005085">
    <property type="term" value="F:guanyl-nucleotide exchange factor activity"/>
    <property type="evidence" value="ECO:0007669"/>
    <property type="project" value="UniProtKB-KW"/>
</dbReference>